<dbReference type="Gene3D" id="1.10.238.160">
    <property type="match status" value="1"/>
</dbReference>
<dbReference type="RefSeq" id="WP_121123907.1">
    <property type="nucleotide sequence ID" value="NZ_CP016604.1"/>
</dbReference>
<evidence type="ECO:0000313" key="1">
    <source>
        <dbReference type="EMBL" id="RKR71091.1"/>
    </source>
</evidence>
<comment type="caution">
    <text evidence="1">The sequence shown here is derived from an EMBL/GenBank/DDBJ whole genome shotgun (WGS) entry which is preliminary data.</text>
</comment>
<reference evidence="1 2" key="1">
    <citation type="submission" date="2018-10" db="EMBL/GenBank/DDBJ databases">
        <title>Genomic Encyclopedia of Type Strains, Phase IV (KMG-IV): sequencing the most valuable type-strain genomes for metagenomic binning, comparative biology and taxonomic classification.</title>
        <authorList>
            <person name="Goeker M."/>
        </authorList>
    </citation>
    <scope>NUCLEOTIDE SEQUENCE [LARGE SCALE GENOMIC DNA]</scope>
    <source>
        <strain evidence="1 2">DSM 23800</strain>
    </source>
</reference>
<organism evidence="1 2">
    <name type="scientific">Otariodibacter oris</name>
    <dbReference type="NCBI Taxonomy" id="1032623"/>
    <lineage>
        <taxon>Bacteria</taxon>
        <taxon>Pseudomonadati</taxon>
        <taxon>Pseudomonadota</taxon>
        <taxon>Gammaproteobacteria</taxon>
        <taxon>Pasteurellales</taxon>
        <taxon>Pasteurellaceae</taxon>
        <taxon>Otariodibacter</taxon>
    </lineage>
</organism>
<name>A0A420XFF4_9PAST</name>
<dbReference type="AlphaFoldDB" id="A0A420XFF4"/>
<keyword evidence="2" id="KW-1185">Reference proteome</keyword>
<gene>
    <name evidence="1" type="ORF">DES31_1669</name>
</gene>
<dbReference type="EMBL" id="RBJC01000009">
    <property type="protein sequence ID" value="RKR71091.1"/>
    <property type="molecule type" value="Genomic_DNA"/>
</dbReference>
<evidence type="ECO:0000313" key="2">
    <source>
        <dbReference type="Proteomes" id="UP000280099"/>
    </source>
</evidence>
<proteinExistence type="predicted"/>
<protein>
    <submittedName>
        <fullName evidence="1">AlpA family transcriptional regulator</fullName>
    </submittedName>
</protein>
<dbReference type="OrthoDB" id="8455288at2"/>
<sequence length="70" mass="8061">MDITINSQEPIIEKRYTCKELMALGGGVSRTFIYDQIKSGNLPKPEKWGRSTRWKESDVKTWLASFQPKA</sequence>
<dbReference type="Proteomes" id="UP000280099">
    <property type="component" value="Unassembled WGS sequence"/>
</dbReference>
<accession>A0A420XFF4</accession>